<evidence type="ECO:0000313" key="2">
    <source>
        <dbReference type="EMBL" id="EMA23250.1"/>
    </source>
</evidence>
<dbReference type="InterPro" id="IPR056528">
    <property type="entry name" value="HVO_2833_C"/>
</dbReference>
<comment type="caution">
    <text evidence="2">The sequence shown here is derived from an EMBL/GenBank/DDBJ whole genome shotgun (WGS) entry which is preliminary data.</text>
</comment>
<organism evidence="2 3">
    <name type="scientific">Haloarcula amylolytica JCM 13557</name>
    <dbReference type="NCBI Taxonomy" id="1227452"/>
    <lineage>
        <taxon>Archaea</taxon>
        <taxon>Methanobacteriati</taxon>
        <taxon>Methanobacteriota</taxon>
        <taxon>Stenosarchaea group</taxon>
        <taxon>Halobacteria</taxon>
        <taxon>Halobacteriales</taxon>
        <taxon>Haloarculaceae</taxon>
        <taxon>Haloarcula</taxon>
    </lineage>
</organism>
<keyword evidence="3" id="KW-1185">Reference proteome</keyword>
<proteinExistence type="predicted"/>
<sequence length="72" mass="8521">MIDDGSRHRSYCLLLFSRVDTHEADLREQAAKYGLEAEIDALLRYLETHGEVDDDRLPEWDEYQELAVDYEM</sequence>
<name>M0KU43_9EURY</name>
<feature type="domain" description="HVO-2833 C-terminal" evidence="1">
    <location>
        <begin position="1"/>
        <end position="71"/>
    </location>
</feature>
<reference evidence="2 3" key="1">
    <citation type="journal article" date="2014" name="PLoS Genet.">
        <title>Phylogenetically driven sequencing of extremely halophilic archaea reveals strategies for static and dynamic osmo-response.</title>
        <authorList>
            <person name="Becker E.A."/>
            <person name="Seitzer P.M."/>
            <person name="Tritt A."/>
            <person name="Larsen D."/>
            <person name="Krusor M."/>
            <person name="Yao A.I."/>
            <person name="Wu D."/>
            <person name="Madern D."/>
            <person name="Eisen J.A."/>
            <person name="Darling A.E."/>
            <person name="Facciotti M.T."/>
        </authorList>
    </citation>
    <scope>NUCLEOTIDE SEQUENCE [LARGE SCALE GENOMIC DNA]</scope>
    <source>
        <strain evidence="2 3">JCM 13557</strain>
    </source>
</reference>
<protein>
    <recommendedName>
        <fullName evidence="1">HVO-2833 C-terminal domain-containing protein</fullName>
    </recommendedName>
</protein>
<accession>M0KU43</accession>
<gene>
    <name evidence="2" type="ORF">C442_06036</name>
</gene>
<evidence type="ECO:0000313" key="3">
    <source>
        <dbReference type="Proteomes" id="UP000011623"/>
    </source>
</evidence>
<dbReference type="Proteomes" id="UP000011623">
    <property type="component" value="Unassembled WGS sequence"/>
</dbReference>
<evidence type="ECO:0000259" key="1">
    <source>
        <dbReference type="Pfam" id="PF24271"/>
    </source>
</evidence>
<dbReference type="AlphaFoldDB" id="M0KU43"/>
<dbReference type="Pfam" id="PF24271">
    <property type="entry name" value="HVO_2833_C"/>
    <property type="match status" value="1"/>
</dbReference>
<dbReference type="PATRIC" id="fig|1227452.3.peg.1199"/>
<dbReference type="EMBL" id="AOLW01000014">
    <property type="protein sequence ID" value="EMA23250.1"/>
    <property type="molecule type" value="Genomic_DNA"/>
</dbReference>